<comment type="catalytic activity">
    <reaction evidence="10 11">
        <text>(R)-pantoate + NADP(+) = 2-dehydropantoate + NADPH + H(+)</text>
        <dbReference type="Rhea" id="RHEA:16233"/>
        <dbReference type="ChEBI" id="CHEBI:11561"/>
        <dbReference type="ChEBI" id="CHEBI:15378"/>
        <dbReference type="ChEBI" id="CHEBI:15980"/>
        <dbReference type="ChEBI" id="CHEBI:57783"/>
        <dbReference type="ChEBI" id="CHEBI:58349"/>
        <dbReference type="EC" id="1.1.1.169"/>
    </reaction>
</comment>
<dbReference type="InterPro" id="IPR013752">
    <property type="entry name" value="KPA_reductase"/>
</dbReference>
<dbReference type="NCBIfam" id="TIGR00745">
    <property type="entry name" value="apbA_panE"/>
    <property type="match status" value="1"/>
</dbReference>
<name>A0ABQ2KYG4_9BACL</name>
<dbReference type="InterPro" id="IPR036291">
    <property type="entry name" value="NAD(P)-bd_dom_sf"/>
</dbReference>
<dbReference type="PANTHER" id="PTHR43765">
    <property type="entry name" value="2-DEHYDROPANTOATE 2-REDUCTASE-RELATED"/>
    <property type="match status" value="1"/>
</dbReference>
<keyword evidence="8 11" id="KW-0560">Oxidoreductase</keyword>
<reference evidence="15" key="1">
    <citation type="journal article" date="2019" name="Int. J. Syst. Evol. Microbiol.">
        <title>The Global Catalogue of Microorganisms (GCM) 10K type strain sequencing project: providing services to taxonomists for standard genome sequencing and annotation.</title>
        <authorList>
            <consortium name="The Broad Institute Genomics Platform"/>
            <consortium name="The Broad Institute Genome Sequencing Center for Infectious Disease"/>
            <person name="Wu L."/>
            <person name="Ma J."/>
        </authorList>
    </citation>
    <scope>NUCLEOTIDE SEQUENCE [LARGE SCALE GENOMIC DNA]</scope>
    <source>
        <strain evidence="15">CGMCC 1.6964</strain>
    </source>
</reference>
<dbReference type="EMBL" id="BMLN01000003">
    <property type="protein sequence ID" value="GGN96596.1"/>
    <property type="molecule type" value="Genomic_DNA"/>
</dbReference>
<dbReference type="Proteomes" id="UP000606653">
    <property type="component" value="Unassembled WGS sequence"/>
</dbReference>
<evidence type="ECO:0000313" key="15">
    <source>
        <dbReference type="Proteomes" id="UP000606653"/>
    </source>
</evidence>
<feature type="domain" description="Ketopantoate reductase C-terminal" evidence="13">
    <location>
        <begin position="196"/>
        <end position="317"/>
    </location>
</feature>
<evidence type="ECO:0000256" key="8">
    <source>
        <dbReference type="ARBA" id="ARBA00023002"/>
    </source>
</evidence>
<dbReference type="Pfam" id="PF02558">
    <property type="entry name" value="ApbA"/>
    <property type="match status" value="1"/>
</dbReference>
<dbReference type="EC" id="1.1.1.169" evidence="4 11"/>
<evidence type="ECO:0000256" key="4">
    <source>
        <dbReference type="ARBA" id="ARBA00013014"/>
    </source>
</evidence>
<evidence type="ECO:0000256" key="5">
    <source>
        <dbReference type="ARBA" id="ARBA00019465"/>
    </source>
</evidence>
<comment type="similarity">
    <text evidence="3 11">Belongs to the ketopantoate reductase family.</text>
</comment>
<evidence type="ECO:0000256" key="11">
    <source>
        <dbReference type="RuleBase" id="RU362068"/>
    </source>
</evidence>
<feature type="domain" description="Ketopantoate reductase N-terminal" evidence="12">
    <location>
        <begin position="3"/>
        <end position="160"/>
    </location>
</feature>
<evidence type="ECO:0000259" key="13">
    <source>
        <dbReference type="Pfam" id="PF08546"/>
    </source>
</evidence>
<sequence>MKIEVIGGGALGLLFAAGAARGGAQTLLYTRTEEQAQHISRYGIEVHEPAARASFQGEKEMLDARSIHDFAKPENETEDRWILLAVKQKDLNDSLIHKLSEGMRSGDRLLCLQNGIGHLERLEKVMPQALIYAAVTTEGARRLDTGSVLHAGKGSTLFGLPKAAETFLSKEQMQLEKKFEDLYTSAGLSMSVSNEVQTVVYRKLLINAIVNPLTAIWRVENGELLVNNGRVALMRAIFDEISVVYSNIGIPVPENWWRDVLDVCRATARNRSSMLEDVLGGRNTEAKWISGGIAELAHRSGTEAPINRMLLNLIEGIN</sequence>
<dbReference type="PANTHER" id="PTHR43765:SF2">
    <property type="entry name" value="2-DEHYDROPANTOATE 2-REDUCTASE"/>
    <property type="match status" value="1"/>
</dbReference>
<evidence type="ECO:0000313" key="14">
    <source>
        <dbReference type="EMBL" id="GGN96596.1"/>
    </source>
</evidence>
<dbReference type="RefSeq" id="WP_018975690.1">
    <property type="nucleotide sequence ID" value="NZ_BMLN01000003.1"/>
</dbReference>
<evidence type="ECO:0000256" key="1">
    <source>
        <dbReference type="ARBA" id="ARBA00002919"/>
    </source>
</evidence>
<dbReference type="InterPro" id="IPR013328">
    <property type="entry name" value="6PGD_dom2"/>
</dbReference>
<dbReference type="InterPro" id="IPR050838">
    <property type="entry name" value="Ketopantoate_reductase"/>
</dbReference>
<evidence type="ECO:0000256" key="10">
    <source>
        <dbReference type="ARBA" id="ARBA00048793"/>
    </source>
</evidence>
<dbReference type="SUPFAM" id="SSF48179">
    <property type="entry name" value="6-phosphogluconate dehydrogenase C-terminal domain-like"/>
    <property type="match status" value="1"/>
</dbReference>
<gene>
    <name evidence="14" type="ORF">GCM10010969_13770</name>
</gene>
<evidence type="ECO:0000259" key="12">
    <source>
        <dbReference type="Pfam" id="PF02558"/>
    </source>
</evidence>
<dbReference type="SUPFAM" id="SSF51735">
    <property type="entry name" value="NAD(P)-binding Rossmann-fold domains"/>
    <property type="match status" value="1"/>
</dbReference>
<dbReference type="Pfam" id="PF08546">
    <property type="entry name" value="ApbA_C"/>
    <property type="match status" value="1"/>
</dbReference>
<keyword evidence="7 11" id="KW-0521">NADP</keyword>
<keyword evidence="15" id="KW-1185">Reference proteome</keyword>
<evidence type="ECO:0000256" key="2">
    <source>
        <dbReference type="ARBA" id="ARBA00004994"/>
    </source>
</evidence>
<organism evidence="14 15">
    <name type="scientific">Saccharibacillus kuerlensis</name>
    <dbReference type="NCBI Taxonomy" id="459527"/>
    <lineage>
        <taxon>Bacteria</taxon>
        <taxon>Bacillati</taxon>
        <taxon>Bacillota</taxon>
        <taxon>Bacilli</taxon>
        <taxon>Bacillales</taxon>
        <taxon>Paenibacillaceae</taxon>
        <taxon>Saccharibacillus</taxon>
    </lineage>
</organism>
<dbReference type="InterPro" id="IPR003710">
    <property type="entry name" value="ApbA"/>
</dbReference>
<evidence type="ECO:0000256" key="9">
    <source>
        <dbReference type="ARBA" id="ARBA00032024"/>
    </source>
</evidence>
<evidence type="ECO:0000256" key="3">
    <source>
        <dbReference type="ARBA" id="ARBA00007870"/>
    </source>
</evidence>
<evidence type="ECO:0000256" key="7">
    <source>
        <dbReference type="ARBA" id="ARBA00022857"/>
    </source>
</evidence>
<keyword evidence="6 11" id="KW-0566">Pantothenate biosynthesis</keyword>
<comment type="pathway">
    <text evidence="2 11">Cofactor biosynthesis; (R)-pantothenate biosynthesis; (R)-pantoate from 3-methyl-2-oxobutanoate: step 2/2.</text>
</comment>
<accession>A0ABQ2KYG4</accession>
<dbReference type="InterPro" id="IPR008927">
    <property type="entry name" value="6-PGluconate_DH-like_C_sf"/>
</dbReference>
<comment type="function">
    <text evidence="1 11">Catalyzes the NADPH-dependent reduction of ketopantoate into pantoic acid.</text>
</comment>
<comment type="caution">
    <text evidence="14">The sequence shown here is derived from an EMBL/GenBank/DDBJ whole genome shotgun (WGS) entry which is preliminary data.</text>
</comment>
<evidence type="ECO:0000256" key="6">
    <source>
        <dbReference type="ARBA" id="ARBA00022655"/>
    </source>
</evidence>
<dbReference type="Gene3D" id="1.10.1040.10">
    <property type="entry name" value="N-(1-d-carboxylethyl)-l-norvaline Dehydrogenase, domain 2"/>
    <property type="match status" value="1"/>
</dbReference>
<dbReference type="InterPro" id="IPR013332">
    <property type="entry name" value="KPR_N"/>
</dbReference>
<dbReference type="Gene3D" id="3.40.50.720">
    <property type="entry name" value="NAD(P)-binding Rossmann-like Domain"/>
    <property type="match status" value="1"/>
</dbReference>
<protein>
    <recommendedName>
        <fullName evidence="5 11">2-dehydropantoate 2-reductase</fullName>
        <ecNumber evidence="4 11">1.1.1.169</ecNumber>
    </recommendedName>
    <alternativeName>
        <fullName evidence="9 11">Ketopantoate reductase</fullName>
    </alternativeName>
</protein>
<proteinExistence type="inferred from homology"/>